<proteinExistence type="inferred from homology"/>
<sequence>MEEFIKLSNQVAIAAANNIDTTPELLTELARHKDIQVRQAVASNPNTPIDVLFQLAEEFPIEFIKNPILPLLHLENPAFYKTIPHEVILNILASEDAPEEWLIEFATSGYYDYLLLIVQNPQVSKKVLQLVTENQYCNDFIRELIEMHVNIAGEMPSGWQEYADNKLQNIHDIIASGLYNTAPLGCDSYNSGKGEYYQFTFWLLGIEPKLQLAQASEYIQETIARFSDTPPEYLRELLTLKIKIPTLIEVAKNKNTPVECLIELVNHNSRMVRETAMKNPSLPRSIVNSFFQERFLATHPHTEVEKLRELCTSKWSFIRVRVAKHPNLELSDLEKLARSPEWRIRVSVASHPCADIHILKHFTQDKSILVRRAVALNSQTPPDILEILSRDRHVHVRADVAKNPHTPSEIVRLLYQEQDRCILQNIALNPATSPELRAQLELQYIYSKSNYIYLWSRLFNGEYDYQGIEIKELPSQEQYDIAASAMTPIPQLLELIKIVPTDIYWEVVHNIWQQVVCNPDLSPDLLLQILNIRSVDIYAAVASHPHITNEICHKIANIQFRDLSGYRLRWLMLQNPHISLDFIENSLYDITSDVRQAALIKYKDKFANSEHQNIFLIAYNAAVCSQTPIEKLIELAKHKSVLIREAVAQNARFMEAYNYSEKARNCLEKLAKDKNKAVRLAVANNINTPIPILEILAKNYQYTPGIYTRYQRHHNLKEHKVFVIAVKKLIQIAPEIASKYLVQYIEPNGRTIDSIPFRLAIIQNFKLPKEYFFQKLKTLNLFTWYERYLIIQNPQTSTEILQILAKDGNRVVRAAAKARLNEKL</sequence>
<accession>A0ABR8ANS3</accession>
<dbReference type="InterPro" id="IPR004830">
    <property type="entry name" value="LRR_variant"/>
</dbReference>
<comment type="similarity">
    <text evidence="1">Belongs to the CpcE/RpcE/PecE family.</text>
</comment>
<dbReference type="Gene3D" id="1.25.10.10">
    <property type="entry name" value="Leucine-rich Repeat Variant"/>
    <property type="match status" value="3"/>
</dbReference>
<evidence type="ECO:0000256" key="3">
    <source>
        <dbReference type="ARBA" id="ARBA00022738"/>
    </source>
</evidence>
<evidence type="ECO:0000313" key="6">
    <source>
        <dbReference type="Proteomes" id="UP000658514"/>
    </source>
</evidence>
<evidence type="ECO:0000256" key="4">
    <source>
        <dbReference type="ARBA" id="ARBA00023239"/>
    </source>
</evidence>
<comment type="caution">
    <text evidence="5">The sequence shown here is derived from an EMBL/GenBank/DDBJ whole genome shotgun (WGS) entry which is preliminary data.</text>
</comment>
<dbReference type="EMBL" id="JACJQH010000082">
    <property type="protein sequence ID" value="MBD2200272.1"/>
    <property type="molecule type" value="Genomic_DNA"/>
</dbReference>
<dbReference type="SUPFAM" id="SSF48371">
    <property type="entry name" value="ARM repeat"/>
    <property type="match status" value="2"/>
</dbReference>
<dbReference type="RefSeq" id="WP_190550953.1">
    <property type="nucleotide sequence ID" value="NZ_CAWPNO010000120.1"/>
</dbReference>
<dbReference type="InterPro" id="IPR011989">
    <property type="entry name" value="ARM-like"/>
</dbReference>
<dbReference type="InterPro" id="IPR016024">
    <property type="entry name" value="ARM-type_fold"/>
</dbReference>
<protein>
    <recommendedName>
        <fullName evidence="7">Leucine rich repeat variant</fullName>
    </recommendedName>
</protein>
<keyword evidence="2" id="KW-0042">Antenna complex</keyword>
<keyword evidence="4" id="KW-0456">Lyase</keyword>
<dbReference type="Proteomes" id="UP000658514">
    <property type="component" value="Unassembled WGS sequence"/>
</dbReference>
<evidence type="ECO:0000256" key="1">
    <source>
        <dbReference type="ARBA" id="ARBA00009299"/>
    </source>
</evidence>
<name>A0ABR8ANS3_9CYAN</name>
<evidence type="ECO:0000313" key="5">
    <source>
        <dbReference type="EMBL" id="MBD2200272.1"/>
    </source>
</evidence>
<evidence type="ECO:0008006" key="7">
    <source>
        <dbReference type="Google" id="ProtNLM"/>
    </source>
</evidence>
<dbReference type="Pfam" id="PF01816">
    <property type="entry name" value="LRV"/>
    <property type="match status" value="1"/>
</dbReference>
<gene>
    <name evidence="5" type="ORF">H6G24_33230</name>
</gene>
<keyword evidence="6" id="KW-1185">Reference proteome</keyword>
<organism evidence="5 6">
    <name type="scientific">Calothrix parietina FACHB-288</name>
    <dbReference type="NCBI Taxonomy" id="2692896"/>
    <lineage>
        <taxon>Bacteria</taxon>
        <taxon>Bacillati</taxon>
        <taxon>Cyanobacteriota</taxon>
        <taxon>Cyanophyceae</taxon>
        <taxon>Nostocales</taxon>
        <taxon>Calotrichaceae</taxon>
        <taxon>Calothrix</taxon>
    </lineage>
</organism>
<evidence type="ECO:0000256" key="2">
    <source>
        <dbReference type="ARBA" id="ARBA00022549"/>
    </source>
</evidence>
<keyword evidence="3" id="KW-0605">Phycobilisome</keyword>
<reference evidence="5 6" key="1">
    <citation type="journal article" date="2020" name="ISME J.">
        <title>Comparative genomics reveals insights into cyanobacterial evolution and habitat adaptation.</title>
        <authorList>
            <person name="Chen M.Y."/>
            <person name="Teng W.K."/>
            <person name="Zhao L."/>
            <person name="Hu C.X."/>
            <person name="Zhou Y.K."/>
            <person name="Han B.P."/>
            <person name="Song L.R."/>
            <person name="Shu W.S."/>
        </authorList>
    </citation>
    <scope>NUCLEOTIDE SEQUENCE [LARGE SCALE GENOMIC DNA]</scope>
    <source>
        <strain evidence="5 6">FACHB-288</strain>
    </source>
</reference>